<comment type="caution">
    <text evidence="1">The sequence shown here is derived from an EMBL/GenBank/DDBJ whole genome shotgun (WGS) entry which is preliminary data.</text>
</comment>
<name>A0ABT1RRP7_9FIRM</name>
<dbReference type="RefSeq" id="WP_256133055.1">
    <property type="nucleotide sequence ID" value="NZ_JANFXK010000017.1"/>
</dbReference>
<dbReference type="EMBL" id="JANFXK010000017">
    <property type="protein sequence ID" value="MCQ4637875.1"/>
    <property type="molecule type" value="Genomic_DNA"/>
</dbReference>
<accession>A0ABT1RRP7</accession>
<gene>
    <name evidence="1" type="ORF">NE619_14160</name>
</gene>
<evidence type="ECO:0000313" key="2">
    <source>
        <dbReference type="Proteomes" id="UP001524502"/>
    </source>
</evidence>
<evidence type="ECO:0000313" key="1">
    <source>
        <dbReference type="EMBL" id="MCQ4637875.1"/>
    </source>
</evidence>
<dbReference type="Proteomes" id="UP001524502">
    <property type="component" value="Unassembled WGS sequence"/>
</dbReference>
<reference evidence="1 2" key="1">
    <citation type="submission" date="2022-06" db="EMBL/GenBank/DDBJ databases">
        <title>Isolation of gut microbiota from human fecal samples.</title>
        <authorList>
            <person name="Pamer E.G."/>
            <person name="Barat B."/>
            <person name="Waligurski E."/>
            <person name="Medina S."/>
            <person name="Paddock L."/>
            <person name="Mostad J."/>
        </authorList>
    </citation>
    <scope>NUCLEOTIDE SEQUENCE [LARGE SCALE GENOMIC DNA]</scope>
    <source>
        <strain evidence="1 2">SL.3.17</strain>
    </source>
</reference>
<keyword evidence="2" id="KW-1185">Reference proteome</keyword>
<sequence length="118" mass="13000">MGLKSAMKLTTDKTILEVANLIWDLQNVCELQLRIEELKVLHGEYDFKMRKGVPVNYIFQISGAGPEGETVGIHLKPSVDGTGIKISSKSFLPTDIVAKPGNNKANVEEIVSYLKSKL</sequence>
<organism evidence="1 2">
    <name type="scientific">Anaerovorax odorimutans</name>
    <dbReference type="NCBI Taxonomy" id="109327"/>
    <lineage>
        <taxon>Bacteria</taxon>
        <taxon>Bacillati</taxon>
        <taxon>Bacillota</taxon>
        <taxon>Clostridia</taxon>
        <taxon>Peptostreptococcales</taxon>
        <taxon>Anaerovoracaceae</taxon>
        <taxon>Anaerovorax</taxon>
    </lineage>
</organism>
<protein>
    <submittedName>
        <fullName evidence="1">Uncharacterized protein</fullName>
    </submittedName>
</protein>
<proteinExistence type="predicted"/>